<feature type="domain" description="Transposase IS4-like" evidence="1">
    <location>
        <begin position="209"/>
        <end position="386"/>
    </location>
</feature>
<dbReference type="EMBL" id="SJPG01000001">
    <property type="protein sequence ID" value="TWT62947.1"/>
    <property type="molecule type" value="Genomic_DNA"/>
</dbReference>
<dbReference type="InterPro" id="IPR047768">
    <property type="entry name" value="Tn5p-like"/>
</dbReference>
<dbReference type="Gene3D" id="1.10.740.10">
    <property type="entry name" value="Transferase Inhibitor Protein From Tn5, Chain"/>
    <property type="match status" value="1"/>
</dbReference>
<feature type="domain" description="Transposase Tn5 dimerisation" evidence="2">
    <location>
        <begin position="391"/>
        <end position="474"/>
    </location>
</feature>
<dbReference type="RefSeq" id="WP_146504749.1">
    <property type="nucleotide sequence ID" value="NZ_SJPG01000001.1"/>
</dbReference>
<evidence type="ECO:0000259" key="1">
    <source>
        <dbReference type="Pfam" id="PF01609"/>
    </source>
</evidence>
<dbReference type="InterPro" id="IPR002559">
    <property type="entry name" value="Transposase_11"/>
</dbReference>
<keyword evidence="5" id="KW-1185">Reference proteome</keyword>
<dbReference type="InterPro" id="IPR012337">
    <property type="entry name" value="RNaseH-like_sf"/>
</dbReference>
<sequence>MVTGRDTASKDVYSIKSLLQGCSLVAICELDVNRWAELNFGTCDLGDARRTRRAVKVARLMAEHPDGSTPAQCERWADLKAAYRLFDCDEVTFTTLAEPHWQQTRKQARRTVLLIGDTMSTHFEFRRQIEGMKQARNGSARGFLLHNSMMVCAASGEIIGLAGQELFYRQPAPKQTSFQRKKRERESEVWGRVIDLVGPPPEQTRYVHVFDRGADNFEVFCHLVEQRSDWVIRAAQMHRAVTDPDGQRVSVNDLLAQQPVWGTYELEVRGSFRSPQRTARLEVCVAEAILPRPKRMTPYLKQVGLEEIRQSVIEVREIDAPAGVDPLRWVLWTSLPVPSFAAAWRVIEYYERRWLIEEFHKAIKTGCRLESRQYLKSQRLEALAGMMSVLGVRLVQMKMLARSQPDHPAEQVVPKVWLEMLRVLRKGSKIDTLREFFRQLAGLGGHLLRTGDGEPGWLTIWCGLDKLLLAIRGYEAMRKRYG</sequence>
<comment type="caution">
    <text evidence="4">The sequence shown here is derived from an EMBL/GenBank/DDBJ whole genome shotgun (WGS) entry which is preliminary data.</text>
</comment>
<dbReference type="GO" id="GO:0003677">
    <property type="term" value="F:DNA binding"/>
    <property type="evidence" value="ECO:0007669"/>
    <property type="project" value="InterPro"/>
</dbReference>
<gene>
    <name evidence="4" type="primary">tnpA</name>
    <name evidence="4" type="ORF">Pan54_36980</name>
</gene>
<feature type="domain" description="Transposase Tn5-like N-terminal" evidence="3">
    <location>
        <begin position="34"/>
        <end position="91"/>
    </location>
</feature>
<dbReference type="InterPro" id="IPR054836">
    <property type="entry name" value="Tn5_transposase"/>
</dbReference>
<keyword evidence="4" id="KW-0378">Hydrolase</keyword>
<reference evidence="4 5" key="1">
    <citation type="submission" date="2019-02" db="EMBL/GenBank/DDBJ databases">
        <title>Deep-cultivation of Planctomycetes and their phenomic and genomic characterization uncovers novel biology.</title>
        <authorList>
            <person name="Wiegand S."/>
            <person name="Jogler M."/>
            <person name="Boedeker C."/>
            <person name="Pinto D."/>
            <person name="Vollmers J."/>
            <person name="Rivas-Marin E."/>
            <person name="Kohn T."/>
            <person name="Peeters S.H."/>
            <person name="Heuer A."/>
            <person name="Rast P."/>
            <person name="Oberbeckmann S."/>
            <person name="Bunk B."/>
            <person name="Jeske O."/>
            <person name="Meyerdierks A."/>
            <person name="Storesund J.E."/>
            <person name="Kallscheuer N."/>
            <person name="Luecker S."/>
            <person name="Lage O.M."/>
            <person name="Pohl T."/>
            <person name="Merkel B.J."/>
            <person name="Hornburger P."/>
            <person name="Mueller R.-W."/>
            <person name="Bruemmer F."/>
            <person name="Labrenz M."/>
            <person name="Spormann A.M."/>
            <person name="Op Den Camp H."/>
            <person name="Overmann J."/>
            <person name="Amann R."/>
            <person name="Jetten M.S.M."/>
            <person name="Mascher T."/>
            <person name="Medema M.H."/>
            <person name="Devos D.P."/>
            <person name="Kaster A.-K."/>
            <person name="Ovreas L."/>
            <person name="Rohde M."/>
            <person name="Galperin M.Y."/>
            <person name="Jogler C."/>
        </authorList>
    </citation>
    <scope>NUCLEOTIDE SEQUENCE [LARGE SCALE GENOMIC DNA]</scope>
    <source>
        <strain evidence="4 5">Pan54</strain>
    </source>
</reference>
<proteinExistence type="predicted"/>
<dbReference type="PANTHER" id="PTHR37319:SF1">
    <property type="entry name" value="TRANSPOSASE TN5 DIMERISATION DOMAIN-CONTAINING PROTEIN"/>
    <property type="match status" value="1"/>
</dbReference>
<name>A0A5C5XIH4_9PLAN</name>
<protein>
    <submittedName>
        <fullName evidence="4">Transposase for transposon Tn5</fullName>
        <ecNumber evidence="4">3.1.-.-</ecNumber>
    </submittedName>
</protein>
<evidence type="ECO:0000313" key="4">
    <source>
        <dbReference type="EMBL" id="TWT62947.1"/>
    </source>
</evidence>
<dbReference type="Gene3D" id="1.10.246.40">
    <property type="entry name" value="Tn5 transposase, domain 1"/>
    <property type="match status" value="1"/>
</dbReference>
<dbReference type="Pfam" id="PF14706">
    <property type="entry name" value="Tnp_DNA_bind"/>
    <property type="match status" value="1"/>
</dbReference>
<dbReference type="GO" id="GO:0016787">
    <property type="term" value="F:hydrolase activity"/>
    <property type="evidence" value="ECO:0007669"/>
    <property type="project" value="UniProtKB-KW"/>
</dbReference>
<dbReference type="SUPFAM" id="SSF53098">
    <property type="entry name" value="Ribonuclease H-like"/>
    <property type="match status" value="1"/>
</dbReference>
<dbReference type="Pfam" id="PF01609">
    <property type="entry name" value="DDE_Tnp_1"/>
    <property type="match status" value="1"/>
</dbReference>
<dbReference type="Proteomes" id="UP000316095">
    <property type="component" value="Unassembled WGS sequence"/>
</dbReference>
<dbReference type="EC" id="3.1.-.-" evidence="4"/>
<evidence type="ECO:0000259" key="3">
    <source>
        <dbReference type="Pfam" id="PF14706"/>
    </source>
</evidence>
<dbReference type="InterPro" id="IPR014737">
    <property type="entry name" value="Transposase_Tn5-like_C"/>
</dbReference>
<dbReference type="GO" id="GO:0006313">
    <property type="term" value="P:DNA transposition"/>
    <property type="evidence" value="ECO:0007669"/>
    <property type="project" value="InterPro"/>
</dbReference>
<dbReference type="GO" id="GO:0004803">
    <property type="term" value="F:transposase activity"/>
    <property type="evidence" value="ECO:0007669"/>
    <property type="project" value="InterPro"/>
</dbReference>
<evidence type="ECO:0000313" key="5">
    <source>
        <dbReference type="Proteomes" id="UP000316095"/>
    </source>
</evidence>
<evidence type="ECO:0000259" key="2">
    <source>
        <dbReference type="Pfam" id="PF02281"/>
    </source>
</evidence>
<dbReference type="Gene3D" id="3.90.350.10">
    <property type="entry name" value="Transposase Inhibitor Protein From Tn5, Chain A, domain 1"/>
    <property type="match status" value="1"/>
</dbReference>
<dbReference type="InterPro" id="IPR038215">
    <property type="entry name" value="TN5-like_N_sf"/>
</dbReference>
<dbReference type="PANTHER" id="PTHR37319">
    <property type="entry name" value="TRANSPOSASE"/>
    <property type="match status" value="1"/>
</dbReference>
<dbReference type="OrthoDB" id="282824at2"/>
<dbReference type="Pfam" id="PF02281">
    <property type="entry name" value="Dimer_Tnp_Tn5"/>
    <property type="match status" value="1"/>
</dbReference>
<dbReference type="InterPro" id="IPR014735">
    <property type="entry name" value="Transposase_Tn5-like_N"/>
</dbReference>
<organism evidence="4 5">
    <name type="scientific">Rubinisphaera italica</name>
    <dbReference type="NCBI Taxonomy" id="2527969"/>
    <lineage>
        <taxon>Bacteria</taxon>
        <taxon>Pseudomonadati</taxon>
        <taxon>Planctomycetota</taxon>
        <taxon>Planctomycetia</taxon>
        <taxon>Planctomycetales</taxon>
        <taxon>Planctomycetaceae</taxon>
        <taxon>Rubinisphaera</taxon>
    </lineage>
</organism>
<accession>A0A5C5XIH4</accession>
<dbReference type="AlphaFoldDB" id="A0A5C5XIH4"/>
<dbReference type="NCBIfam" id="NF033590">
    <property type="entry name" value="transpos_IS4_3"/>
    <property type="match status" value="1"/>
</dbReference>
<dbReference type="InterPro" id="IPR003201">
    <property type="entry name" value="Transposase_Tn5"/>
</dbReference>